<dbReference type="SUPFAM" id="SSF51206">
    <property type="entry name" value="cAMP-binding domain-like"/>
    <property type="match status" value="1"/>
</dbReference>
<dbReference type="OrthoDB" id="9774616at2"/>
<feature type="domain" description="HTH crp-type" evidence="5">
    <location>
        <begin position="154"/>
        <end position="219"/>
    </location>
</feature>
<dbReference type="GO" id="GO:0003677">
    <property type="term" value="F:DNA binding"/>
    <property type="evidence" value="ECO:0007669"/>
    <property type="project" value="UniProtKB-KW"/>
</dbReference>
<dbReference type="SMART" id="SM00100">
    <property type="entry name" value="cNMP"/>
    <property type="match status" value="1"/>
</dbReference>
<keyword evidence="3" id="KW-0804">Transcription</keyword>
<protein>
    <submittedName>
        <fullName evidence="6">cAMP-binding domain of CRP or a regulatory subunit of cAMP-dependent protein kinases</fullName>
    </submittedName>
</protein>
<dbReference type="STRING" id="1122930.SAMN02745168_1912"/>
<dbReference type="InterPro" id="IPR050397">
    <property type="entry name" value="Env_Response_Regulators"/>
</dbReference>
<dbReference type="GO" id="GO:0016301">
    <property type="term" value="F:kinase activity"/>
    <property type="evidence" value="ECO:0007669"/>
    <property type="project" value="UniProtKB-KW"/>
</dbReference>
<dbReference type="RefSeq" id="WP_084234588.1">
    <property type="nucleotide sequence ID" value="NZ_FWXW01000004.1"/>
</dbReference>
<dbReference type="Pfam" id="PF13545">
    <property type="entry name" value="HTH_Crp_2"/>
    <property type="match status" value="1"/>
</dbReference>
<reference evidence="6 7" key="1">
    <citation type="submission" date="2017-04" db="EMBL/GenBank/DDBJ databases">
        <authorList>
            <person name="Afonso C.L."/>
            <person name="Miller P.J."/>
            <person name="Scott M.A."/>
            <person name="Spackman E."/>
            <person name="Goraichik I."/>
            <person name="Dimitrov K.M."/>
            <person name="Suarez D.L."/>
            <person name="Swayne D.E."/>
        </authorList>
    </citation>
    <scope>NUCLEOTIDE SEQUENCE [LARGE SCALE GENOMIC DNA]</scope>
    <source>
        <strain evidence="6 7">DSM 12816</strain>
    </source>
</reference>
<dbReference type="Gene3D" id="2.60.120.10">
    <property type="entry name" value="Jelly Rolls"/>
    <property type="match status" value="1"/>
</dbReference>
<dbReference type="Pfam" id="PF00027">
    <property type="entry name" value="cNMP_binding"/>
    <property type="match status" value="1"/>
</dbReference>
<organism evidence="6 7">
    <name type="scientific">Papillibacter cinnamivorans DSM 12816</name>
    <dbReference type="NCBI Taxonomy" id="1122930"/>
    <lineage>
        <taxon>Bacteria</taxon>
        <taxon>Bacillati</taxon>
        <taxon>Bacillota</taxon>
        <taxon>Clostridia</taxon>
        <taxon>Eubacteriales</taxon>
        <taxon>Oscillospiraceae</taxon>
        <taxon>Papillibacter</taxon>
    </lineage>
</organism>
<accession>A0A1W2ARL7</accession>
<keyword evidence="7" id="KW-1185">Reference proteome</keyword>
<keyword evidence="6" id="KW-0418">Kinase</keyword>
<keyword evidence="1" id="KW-0805">Transcription regulation</keyword>
<dbReference type="SUPFAM" id="SSF46785">
    <property type="entry name" value="Winged helix' DNA-binding domain"/>
    <property type="match status" value="1"/>
</dbReference>
<sequence length="219" mass="24516">MKNYMSVLKTVQLFKGIEESDLQPLLSCLSAKAIQYGKGQTVFSSGERIERFGIVLSGEVQVVQDDYYGNRSILAKIDIGNLFGESFACAEMKTLPVSVITTTESELLFIDCHRLAVPCAKACGFHSRLIQNMLSIVSMKNISLTQKIEFTSKRSTREKLMAYLSAEAKKAGSSRFCIPFNRQELADYLSVERSAMSAELSKLRDDGVLKFHKNQFELL</sequence>
<dbReference type="InterPro" id="IPR000595">
    <property type="entry name" value="cNMP-bd_dom"/>
</dbReference>
<dbReference type="EMBL" id="FWXW01000004">
    <property type="protein sequence ID" value="SMC63346.1"/>
    <property type="molecule type" value="Genomic_DNA"/>
</dbReference>
<evidence type="ECO:0000259" key="4">
    <source>
        <dbReference type="PROSITE" id="PS50042"/>
    </source>
</evidence>
<proteinExistence type="predicted"/>
<dbReference type="InterPro" id="IPR018490">
    <property type="entry name" value="cNMP-bd_dom_sf"/>
</dbReference>
<dbReference type="PROSITE" id="PS51063">
    <property type="entry name" value="HTH_CRP_2"/>
    <property type="match status" value="1"/>
</dbReference>
<dbReference type="GO" id="GO:0003700">
    <property type="term" value="F:DNA-binding transcription factor activity"/>
    <property type="evidence" value="ECO:0007669"/>
    <property type="project" value="TreeGrafter"/>
</dbReference>
<feature type="domain" description="Cyclic nucleotide-binding" evidence="4">
    <location>
        <begin position="13"/>
        <end position="111"/>
    </location>
</feature>
<dbReference type="InterPro" id="IPR036390">
    <property type="entry name" value="WH_DNA-bd_sf"/>
</dbReference>
<evidence type="ECO:0000256" key="3">
    <source>
        <dbReference type="ARBA" id="ARBA00023163"/>
    </source>
</evidence>
<evidence type="ECO:0000259" key="5">
    <source>
        <dbReference type="PROSITE" id="PS51063"/>
    </source>
</evidence>
<dbReference type="InterPro" id="IPR012318">
    <property type="entry name" value="HTH_CRP"/>
</dbReference>
<evidence type="ECO:0000256" key="2">
    <source>
        <dbReference type="ARBA" id="ARBA00023125"/>
    </source>
</evidence>
<gene>
    <name evidence="6" type="ORF">SAMN02745168_1912</name>
</gene>
<keyword evidence="2" id="KW-0238">DNA-binding</keyword>
<evidence type="ECO:0000313" key="6">
    <source>
        <dbReference type="EMBL" id="SMC63346.1"/>
    </source>
</evidence>
<dbReference type="CDD" id="cd00038">
    <property type="entry name" value="CAP_ED"/>
    <property type="match status" value="1"/>
</dbReference>
<evidence type="ECO:0000313" key="7">
    <source>
        <dbReference type="Proteomes" id="UP000192790"/>
    </source>
</evidence>
<evidence type="ECO:0000256" key="1">
    <source>
        <dbReference type="ARBA" id="ARBA00023015"/>
    </source>
</evidence>
<name>A0A1W2ARL7_9FIRM</name>
<dbReference type="PANTHER" id="PTHR24567:SF58">
    <property type="entry name" value="CYCLIC AMP-BINDING REGULATORY PROTEIN"/>
    <property type="match status" value="1"/>
</dbReference>
<dbReference type="Proteomes" id="UP000192790">
    <property type="component" value="Unassembled WGS sequence"/>
</dbReference>
<dbReference type="GO" id="GO:0005829">
    <property type="term" value="C:cytosol"/>
    <property type="evidence" value="ECO:0007669"/>
    <property type="project" value="TreeGrafter"/>
</dbReference>
<dbReference type="PROSITE" id="PS50042">
    <property type="entry name" value="CNMP_BINDING_3"/>
    <property type="match status" value="1"/>
</dbReference>
<dbReference type="InterPro" id="IPR014710">
    <property type="entry name" value="RmlC-like_jellyroll"/>
</dbReference>
<dbReference type="AlphaFoldDB" id="A0A1W2ARL7"/>
<dbReference type="PANTHER" id="PTHR24567">
    <property type="entry name" value="CRP FAMILY TRANSCRIPTIONAL REGULATORY PROTEIN"/>
    <property type="match status" value="1"/>
</dbReference>
<keyword evidence="6" id="KW-0808">Transferase</keyword>